<organism evidence="1 2">
    <name type="scientific">Rubinisphaera italica</name>
    <dbReference type="NCBI Taxonomy" id="2527969"/>
    <lineage>
        <taxon>Bacteria</taxon>
        <taxon>Pseudomonadati</taxon>
        <taxon>Planctomycetota</taxon>
        <taxon>Planctomycetia</taxon>
        <taxon>Planctomycetales</taxon>
        <taxon>Planctomycetaceae</taxon>
        <taxon>Rubinisphaera</taxon>
    </lineage>
</organism>
<evidence type="ECO:0000313" key="2">
    <source>
        <dbReference type="Proteomes" id="UP000316095"/>
    </source>
</evidence>
<comment type="caution">
    <text evidence="1">The sequence shown here is derived from an EMBL/GenBank/DDBJ whole genome shotgun (WGS) entry which is preliminary data.</text>
</comment>
<protein>
    <submittedName>
        <fullName evidence="1">Uncharacterized protein</fullName>
    </submittedName>
</protein>
<sequence>MQTSREISREVFLFNREVVTLSIAMGVVLGHHHAHYFVLGRATQREIIYDH</sequence>
<dbReference type="EMBL" id="SJPG01000001">
    <property type="protein sequence ID" value="TWT61781.1"/>
    <property type="molecule type" value="Genomic_DNA"/>
</dbReference>
<keyword evidence="2" id="KW-1185">Reference proteome</keyword>
<gene>
    <name evidence="1" type="ORF">Pan54_25180</name>
</gene>
<reference evidence="1 2" key="1">
    <citation type="submission" date="2019-02" db="EMBL/GenBank/DDBJ databases">
        <title>Deep-cultivation of Planctomycetes and their phenomic and genomic characterization uncovers novel biology.</title>
        <authorList>
            <person name="Wiegand S."/>
            <person name="Jogler M."/>
            <person name="Boedeker C."/>
            <person name="Pinto D."/>
            <person name="Vollmers J."/>
            <person name="Rivas-Marin E."/>
            <person name="Kohn T."/>
            <person name="Peeters S.H."/>
            <person name="Heuer A."/>
            <person name="Rast P."/>
            <person name="Oberbeckmann S."/>
            <person name="Bunk B."/>
            <person name="Jeske O."/>
            <person name="Meyerdierks A."/>
            <person name="Storesund J.E."/>
            <person name="Kallscheuer N."/>
            <person name="Luecker S."/>
            <person name="Lage O.M."/>
            <person name="Pohl T."/>
            <person name="Merkel B.J."/>
            <person name="Hornburger P."/>
            <person name="Mueller R.-W."/>
            <person name="Bruemmer F."/>
            <person name="Labrenz M."/>
            <person name="Spormann A.M."/>
            <person name="Op Den Camp H."/>
            <person name="Overmann J."/>
            <person name="Amann R."/>
            <person name="Jetten M.S.M."/>
            <person name="Mascher T."/>
            <person name="Medema M.H."/>
            <person name="Devos D.P."/>
            <person name="Kaster A.-K."/>
            <person name="Ovreas L."/>
            <person name="Rohde M."/>
            <person name="Galperin M.Y."/>
            <person name="Jogler C."/>
        </authorList>
    </citation>
    <scope>NUCLEOTIDE SEQUENCE [LARGE SCALE GENOMIC DNA]</scope>
    <source>
        <strain evidence="1 2">Pan54</strain>
    </source>
</reference>
<dbReference type="AlphaFoldDB" id="A0A5C5XH78"/>
<proteinExistence type="predicted"/>
<name>A0A5C5XH78_9PLAN</name>
<accession>A0A5C5XH78</accession>
<evidence type="ECO:0000313" key="1">
    <source>
        <dbReference type="EMBL" id="TWT61781.1"/>
    </source>
</evidence>
<dbReference type="Proteomes" id="UP000316095">
    <property type="component" value="Unassembled WGS sequence"/>
</dbReference>